<feature type="region of interest" description="Disordered" evidence="1">
    <location>
        <begin position="31"/>
        <end position="62"/>
    </location>
</feature>
<sequence>MDMLFFVKEIQKVSKKVGPEGRNAMRLQDPRINGQLLRDQKARETEAKELENRRNRLLNGDN</sequence>
<proteinExistence type="predicted"/>
<evidence type="ECO:0000313" key="3">
    <source>
        <dbReference type="Proteomes" id="UP001152172"/>
    </source>
</evidence>
<feature type="compositionally biased region" description="Basic and acidic residues" evidence="1">
    <location>
        <begin position="38"/>
        <end position="54"/>
    </location>
</feature>
<name>A0A9X3LAB9_9BACI</name>
<evidence type="ECO:0000256" key="1">
    <source>
        <dbReference type="SAM" id="MobiDB-lite"/>
    </source>
</evidence>
<reference evidence="2" key="1">
    <citation type="submission" date="2022-05" db="EMBL/GenBank/DDBJ databases">
        <authorList>
            <person name="Colautti A."/>
            <person name="Iacumin L."/>
        </authorList>
    </citation>
    <scope>NUCLEOTIDE SEQUENCE</scope>
    <source>
        <strain evidence="2">DSM 30747</strain>
    </source>
</reference>
<dbReference type="AlphaFoldDB" id="A0A9X3LAB9"/>
<accession>A0A9X3LAB9</accession>
<keyword evidence="3" id="KW-1185">Reference proteome</keyword>
<evidence type="ECO:0000313" key="2">
    <source>
        <dbReference type="EMBL" id="MCZ8534010.1"/>
    </source>
</evidence>
<dbReference type="RefSeq" id="WP_269922260.1">
    <property type="nucleotide sequence ID" value="NZ_JAMKBI010000008.1"/>
</dbReference>
<gene>
    <name evidence="2" type="ORF">M9R61_11875</name>
</gene>
<dbReference type="EMBL" id="JAMKBI010000008">
    <property type="protein sequence ID" value="MCZ8534010.1"/>
    <property type="molecule type" value="Genomic_DNA"/>
</dbReference>
<organism evidence="2 3">
    <name type="scientific">Psychrobacillus psychrodurans</name>
    <dbReference type="NCBI Taxonomy" id="126157"/>
    <lineage>
        <taxon>Bacteria</taxon>
        <taxon>Bacillati</taxon>
        <taxon>Bacillota</taxon>
        <taxon>Bacilli</taxon>
        <taxon>Bacillales</taxon>
        <taxon>Bacillaceae</taxon>
        <taxon>Psychrobacillus</taxon>
    </lineage>
</organism>
<dbReference type="Proteomes" id="UP001152172">
    <property type="component" value="Unassembled WGS sequence"/>
</dbReference>
<comment type="caution">
    <text evidence="2">The sequence shown here is derived from an EMBL/GenBank/DDBJ whole genome shotgun (WGS) entry which is preliminary data.</text>
</comment>
<protein>
    <submittedName>
        <fullName evidence="2">Uncharacterized protein</fullName>
    </submittedName>
</protein>